<dbReference type="Proteomes" id="UP000186074">
    <property type="component" value="Chromosome"/>
</dbReference>
<dbReference type="GO" id="GO:0005886">
    <property type="term" value="C:plasma membrane"/>
    <property type="evidence" value="ECO:0007669"/>
    <property type="project" value="TreeGrafter"/>
</dbReference>
<dbReference type="InterPro" id="IPR042177">
    <property type="entry name" value="Cell/Rod_1"/>
</dbReference>
<evidence type="ECO:0000256" key="4">
    <source>
        <dbReference type="ARBA" id="ARBA00032089"/>
    </source>
</evidence>
<comment type="similarity">
    <text evidence="1">Belongs to the MreC family.</text>
</comment>
<reference evidence="6 7" key="1">
    <citation type="submission" date="2017-01" db="EMBL/GenBank/DDBJ databases">
        <title>Genome sequencing of Arcobacter sp. LPB0137.</title>
        <authorList>
            <person name="Lee G.-W."/>
            <person name="Yi H."/>
        </authorList>
    </citation>
    <scope>NUCLEOTIDE SEQUENCE [LARGE SCALE GENOMIC DNA]</scope>
    <source>
        <strain evidence="6 7">LPB0137</strain>
    </source>
</reference>
<gene>
    <name evidence="6" type="ORF">LPB137_13545</name>
</gene>
<dbReference type="PANTHER" id="PTHR34138">
    <property type="entry name" value="CELL SHAPE-DETERMINING PROTEIN MREC"/>
    <property type="match status" value="1"/>
</dbReference>
<dbReference type="InterPro" id="IPR007221">
    <property type="entry name" value="MreC"/>
</dbReference>
<evidence type="ECO:0000256" key="2">
    <source>
        <dbReference type="ARBA" id="ARBA00013855"/>
    </source>
</evidence>
<dbReference type="EMBL" id="CP019070">
    <property type="protein sequence ID" value="APW66812.1"/>
    <property type="molecule type" value="Genomic_DNA"/>
</dbReference>
<dbReference type="PANTHER" id="PTHR34138:SF1">
    <property type="entry name" value="CELL SHAPE-DETERMINING PROTEIN MREC"/>
    <property type="match status" value="1"/>
</dbReference>
<dbReference type="Gene3D" id="2.40.10.340">
    <property type="entry name" value="Rod shape-determining protein MreC, domain 1"/>
    <property type="match status" value="1"/>
</dbReference>
<dbReference type="STRING" id="1850254.LPB137_13545"/>
<name>A0A1P8KQC0_9BACT</name>
<dbReference type="NCBIfam" id="NF010507">
    <property type="entry name" value="PRK13922.10-6"/>
    <property type="match status" value="1"/>
</dbReference>
<feature type="domain" description="Rod shape-determining protein MreC beta-barrel core" evidence="5">
    <location>
        <begin position="149"/>
        <end position="242"/>
    </location>
</feature>
<keyword evidence="3" id="KW-0133">Cell shape</keyword>
<evidence type="ECO:0000313" key="7">
    <source>
        <dbReference type="Proteomes" id="UP000186074"/>
    </source>
</evidence>
<dbReference type="AlphaFoldDB" id="A0A1P8KQC0"/>
<evidence type="ECO:0000313" key="6">
    <source>
        <dbReference type="EMBL" id="APW66812.1"/>
    </source>
</evidence>
<dbReference type="Gene3D" id="2.40.10.350">
    <property type="entry name" value="Rod shape-determining protein MreC, domain 2"/>
    <property type="match status" value="1"/>
</dbReference>
<dbReference type="Pfam" id="PF04085">
    <property type="entry name" value="MreC"/>
    <property type="match status" value="1"/>
</dbReference>
<proteinExistence type="inferred from homology"/>
<dbReference type="InterPro" id="IPR055342">
    <property type="entry name" value="MreC_beta-barrel_core"/>
</dbReference>
<dbReference type="InterPro" id="IPR042175">
    <property type="entry name" value="Cell/Rod_MreC_2"/>
</dbReference>
<evidence type="ECO:0000259" key="5">
    <source>
        <dbReference type="Pfam" id="PF04085"/>
    </source>
</evidence>
<sequence length="272" mass="31323">MRKFLFIILFLIISLLYLFEIDNLIIKKFTFFNDLKLSYINKVIGISTTVEKYFNQASTIEELRIQNNELKEYKILYTATQKQLDTIKEFVITMDADESKPNISLAKVLSYINFNDFTKVWLDQKKDDNSILGLITEEYAAGIVVNQNGKSVALLNGNKECSYAVFIGEDKIPGIITSSSDGKNLLIKYIPIWSEIKIGDEVITSGMDNIFFEGLKVGRIVEENTLPDMRTAVIKPYANVLKKKYFYTYKHYSHNKKDIEKPIEKDTKATNK</sequence>
<accession>A0A1P8KQC0</accession>
<protein>
    <recommendedName>
        <fullName evidence="2">Cell shape-determining protein MreC</fullName>
    </recommendedName>
    <alternativeName>
        <fullName evidence="4">Cell shape protein MreC</fullName>
    </alternativeName>
</protein>
<dbReference type="GO" id="GO:0008360">
    <property type="term" value="P:regulation of cell shape"/>
    <property type="evidence" value="ECO:0007669"/>
    <property type="project" value="UniProtKB-KW"/>
</dbReference>
<evidence type="ECO:0000256" key="1">
    <source>
        <dbReference type="ARBA" id="ARBA00009369"/>
    </source>
</evidence>
<evidence type="ECO:0000256" key="3">
    <source>
        <dbReference type="ARBA" id="ARBA00022960"/>
    </source>
</evidence>
<dbReference type="OrthoDB" id="5372414at2"/>
<keyword evidence="7" id="KW-1185">Reference proteome</keyword>
<dbReference type="KEGG" id="alp:LPB137_13545"/>
<organism evidence="6 7">
    <name type="scientific">Poseidonibacter parvus</name>
    <dbReference type="NCBI Taxonomy" id="1850254"/>
    <lineage>
        <taxon>Bacteria</taxon>
        <taxon>Pseudomonadati</taxon>
        <taxon>Campylobacterota</taxon>
        <taxon>Epsilonproteobacteria</taxon>
        <taxon>Campylobacterales</taxon>
        <taxon>Arcobacteraceae</taxon>
        <taxon>Poseidonibacter</taxon>
    </lineage>
</organism>